<dbReference type="InterPro" id="IPR028244">
    <property type="entry name" value="T6SS_Rhs_Vgr_dom"/>
</dbReference>
<dbReference type="Proteomes" id="UP000186756">
    <property type="component" value="Unassembled WGS sequence"/>
</dbReference>
<dbReference type="Pfam" id="PF13296">
    <property type="entry name" value="T6SS_Vgr"/>
    <property type="match status" value="1"/>
</dbReference>
<feature type="non-terminal residue" evidence="3">
    <location>
        <position position="222"/>
    </location>
</feature>
<evidence type="ECO:0000259" key="2">
    <source>
        <dbReference type="Pfam" id="PF13296"/>
    </source>
</evidence>
<comment type="caution">
    <text evidence="3">The sequence shown here is derived from an EMBL/GenBank/DDBJ whole genome shotgun (WGS) entry which is preliminary data.</text>
</comment>
<proteinExistence type="predicted"/>
<accession>A0A1Q9WIM3</accession>
<dbReference type="Pfam" id="PF04717">
    <property type="entry name" value="Phage_base_V"/>
    <property type="match status" value="1"/>
</dbReference>
<feature type="domain" description="Putative type VI secretion system Rhs element associated Vgr" evidence="2">
    <location>
        <begin position="72"/>
        <end position="179"/>
    </location>
</feature>
<evidence type="ECO:0000313" key="4">
    <source>
        <dbReference type="Proteomes" id="UP000186756"/>
    </source>
</evidence>
<keyword evidence="4" id="KW-1185">Reference proteome</keyword>
<protein>
    <submittedName>
        <fullName evidence="3">Type IV secretion protein Rhs</fullName>
    </submittedName>
</protein>
<dbReference type="AlphaFoldDB" id="A0A1Q9WIM3"/>
<feature type="domain" description="Gp5/Type VI secretion system Vgr protein OB-fold" evidence="1">
    <location>
        <begin position="1"/>
        <end position="45"/>
    </location>
</feature>
<dbReference type="SUPFAM" id="SSF69255">
    <property type="entry name" value="gp5 N-terminal domain-like"/>
    <property type="match status" value="1"/>
</dbReference>
<gene>
    <name evidence="3" type="ORF">BVK86_28970</name>
</gene>
<dbReference type="InterPro" id="IPR006531">
    <property type="entry name" value="Gp5/Vgr_OB"/>
</dbReference>
<dbReference type="SUPFAM" id="SSF69349">
    <property type="entry name" value="Phage fibre proteins"/>
    <property type="match status" value="1"/>
</dbReference>
<organism evidence="3 4">
    <name type="scientific">Pseudomonas reinekei</name>
    <dbReference type="NCBI Taxonomy" id="395598"/>
    <lineage>
        <taxon>Bacteria</taxon>
        <taxon>Pseudomonadati</taxon>
        <taxon>Pseudomonadota</taxon>
        <taxon>Gammaproteobacteria</taxon>
        <taxon>Pseudomonadales</taxon>
        <taxon>Pseudomonadaceae</taxon>
        <taxon>Pseudomonas</taxon>
    </lineage>
</organism>
<feature type="non-terminal residue" evidence="3">
    <location>
        <position position="1"/>
    </location>
</feature>
<dbReference type="Gene3D" id="2.40.50.230">
    <property type="entry name" value="Gp5 N-terminal domain"/>
    <property type="match status" value="1"/>
</dbReference>
<dbReference type="RefSeq" id="WP_208609351.1">
    <property type="nucleotide sequence ID" value="NZ_MSTQ01000059.1"/>
</dbReference>
<evidence type="ECO:0000259" key="1">
    <source>
        <dbReference type="Pfam" id="PF04717"/>
    </source>
</evidence>
<sequence>TWLRVAMPSAGAGFGHQFLPRIGQEVLVTFLGGDIDRPLVTSVLYNADHFPPQFSNATGLPGNRTLSGIQTQEHQGKGFNELLFDDTPGALRARLATTHQATALNLGKLVTPRTDGQAQARGQGAELRSDAAIALRAAQGLLLTTYARQGAQGSQLDREELLKLLSECGELFQSLGQTAAARGSRHVDAQGIEVLRQSLSQWPAPTSNSPGEPVVAVASEAG</sequence>
<reference evidence="3" key="1">
    <citation type="submission" date="2017-01" db="EMBL/GenBank/DDBJ databases">
        <authorList>
            <person name="Poblete-Castro I."/>
        </authorList>
    </citation>
    <scope>NUCLEOTIDE SEQUENCE [LARGE SCALE GENOMIC DNA]</scope>
    <source>
        <strain evidence="3">MT1</strain>
    </source>
</reference>
<evidence type="ECO:0000313" key="3">
    <source>
        <dbReference type="EMBL" id="OLT98643.1"/>
    </source>
</evidence>
<dbReference type="EMBL" id="MSTQ01000059">
    <property type="protein sequence ID" value="OLT98643.1"/>
    <property type="molecule type" value="Genomic_DNA"/>
</dbReference>
<dbReference type="InterPro" id="IPR037026">
    <property type="entry name" value="Vgr_OB-fold_dom_sf"/>
</dbReference>
<name>A0A1Q9WIM3_PSERE</name>